<gene>
    <name evidence="1" type="ORF">BJ997_002920</name>
</gene>
<dbReference type="OrthoDB" id="3821622at2"/>
<comment type="caution">
    <text evidence="1">The sequence shown here is derived from an EMBL/GenBank/DDBJ whole genome shotgun (WGS) entry which is preliminary data.</text>
</comment>
<dbReference type="Proteomes" id="UP000561726">
    <property type="component" value="Unassembled WGS sequence"/>
</dbReference>
<evidence type="ECO:0008006" key="3">
    <source>
        <dbReference type="Google" id="ProtNLM"/>
    </source>
</evidence>
<reference evidence="1 2" key="1">
    <citation type="submission" date="2020-08" db="EMBL/GenBank/DDBJ databases">
        <title>Sequencing the genomes of 1000 actinobacteria strains.</title>
        <authorList>
            <person name="Klenk H.-P."/>
        </authorList>
    </citation>
    <scope>NUCLEOTIDE SEQUENCE [LARGE SCALE GENOMIC DNA]</scope>
    <source>
        <strain evidence="1 2">DSM 21065</strain>
    </source>
</reference>
<proteinExistence type="predicted"/>
<name>A0A7W8ZYB1_9MICO</name>
<dbReference type="RefSeq" id="WP_035838086.1">
    <property type="nucleotide sequence ID" value="NZ_JACHBQ010000001.1"/>
</dbReference>
<dbReference type="AlphaFoldDB" id="A0A7W8ZYB1"/>
<accession>A0A7W8ZYB1</accession>
<evidence type="ECO:0000313" key="2">
    <source>
        <dbReference type="Proteomes" id="UP000561726"/>
    </source>
</evidence>
<dbReference type="InterPro" id="IPR015943">
    <property type="entry name" value="WD40/YVTN_repeat-like_dom_sf"/>
</dbReference>
<protein>
    <recommendedName>
        <fullName evidence="3">Exo-alpha-sialidase</fullName>
    </recommendedName>
</protein>
<dbReference type="EMBL" id="JACHBQ010000001">
    <property type="protein sequence ID" value="MBB5642372.1"/>
    <property type="molecule type" value="Genomic_DNA"/>
</dbReference>
<evidence type="ECO:0000313" key="1">
    <source>
        <dbReference type="EMBL" id="MBB5642372.1"/>
    </source>
</evidence>
<dbReference type="SUPFAM" id="SSF50939">
    <property type="entry name" value="Sialidases"/>
    <property type="match status" value="1"/>
</dbReference>
<dbReference type="InterPro" id="IPR036278">
    <property type="entry name" value="Sialidase_sf"/>
</dbReference>
<dbReference type="Gene3D" id="2.130.10.10">
    <property type="entry name" value="YVTN repeat-like/Quinoprotein amine dehydrogenase"/>
    <property type="match status" value="1"/>
</dbReference>
<sequence>MALFVLVDIALVVYALTVITPPDPLVTSKTVDALASAAPTPTPVPSAVPSAAPVVPPVTPRRVLSSLNATTAWRAATGSCPDARAMPERSTDSGATWTGFDAGGETGATAVLVITALSDSEASFVTLLAADCTPHLMATYVAGADWDDFPLRLTGNWYVNPAEPATVHSPLGAFAAPCPAPITLAAQSDASGAVLCPPVQPADAAASAPMLVRTTDGGSSWTPGVAVPGAVNLAGLAGGGYVIAAAGQAGCAGVQVLTLADAADAAPTVAGCREAAFEPGDVAIASSPGVLWLWAGAIMSTSSDGGATWP</sequence>
<organism evidence="1 2">
    <name type="scientific">Cryobacterium roopkundense</name>
    <dbReference type="NCBI Taxonomy" id="1001240"/>
    <lineage>
        <taxon>Bacteria</taxon>
        <taxon>Bacillati</taxon>
        <taxon>Actinomycetota</taxon>
        <taxon>Actinomycetes</taxon>
        <taxon>Micrococcales</taxon>
        <taxon>Microbacteriaceae</taxon>
        <taxon>Cryobacterium</taxon>
    </lineage>
</organism>